<evidence type="ECO:0000313" key="3">
    <source>
        <dbReference type="Proteomes" id="UP000647424"/>
    </source>
</evidence>
<feature type="domain" description="Bacterial Ig-like" evidence="1">
    <location>
        <begin position="1327"/>
        <end position="1433"/>
    </location>
</feature>
<proteinExistence type="predicted"/>
<protein>
    <recommendedName>
        <fullName evidence="1">Bacterial Ig-like domain-containing protein</fullName>
    </recommendedName>
</protein>
<dbReference type="Gene3D" id="3.80.10.10">
    <property type="entry name" value="Ribonuclease Inhibitor"/>
    <property type="match status" value="1"/>
</dbReference>
<dbReference type="InterPro" id="IPR013783">
    <property type="entry name" value="Ig-like_fold"/>
</dbReference>
<evidence type="ECO:0000313" key="2">
    <source>
        <dbReference type="EMBL" id="MBD8050443.1"/>
    </source>
</evidence>
<evidence type="ECO:0000259" key="1">
    <source>
        <dbReference type="Pfam" id="PF19077"/>
    </source>
</evidence>
<gene>
    <name evidence="2" type="ORF">IC609_07790</name>
</gene>
<dbReference type="InterPro" id="IPR028059">
    <property type="entry name" value="SWM_rpt"/>
</dbReference>
<dbReference type="InterPro" id="IPR044016">
    <property type="entry name" value="Big_13"/>
</dbReference>
<sequence length="1471" mass="147398">MSTILRYFISGSFADLLDLRTPGAEYALAEQQLIATGSGGVNTVWAAAGVDLDARNLFGGTDVVLFNHRWDQYTKDITSVSGAIVFSYTDSTSGLTEKVTVANGATTLGRDQLIFADGAVGTQQANAALQGSLTAALASVSGVNNSLTSAAYSPTAPAGNTLRAFASTTSTTTGATFAMTEAGQTTVATGTGQVDKVYVKAGATVDARNLFGGEDQIYLTGNWADYTKSLTEVSGAITFTRSINGGTEKVTVANGATTLGRDKLVFADGAVLTHNARTALTADLNAALSAVTGFDTATQTPFLAFDFSNKTPTEIAAYLNNPANAAKLGTLSTAQGQQTGPDDLDQVNTTAFAALSTDFIDGLSAQVVASLPNELLAVMTSAQAAVADLSGLTGPQVLQLRPDAIDSVPNAVLSALTAAQVAALSNEQLAAFSDAQVALLNLSLINSDQAAAMATAGNLDNLSAAQVQSLAPTAIDSVPNAVLSALTAAQVAALSNEQLAAFSDAQVALLNLSLINSDQAAAMASAGNLDNLSAAQVQSLAPTAIDSVPNAVLSALTAAQVAALSNEQLAAFSDAQVALLNLSLINSDQAAAMATAGNLDNLSAAQVAQLSPAAIDSVPNAVLSALTAAQVAALSNEQLAAFSDAQVALLNLSLINSDQAAAMASAGNLDNLSAAQVLSLLPEAIDSVPAGVIDNLSPTQVANLSLQQVQALTGAQLQALAEAGLLDNLSHSLSAQQLTDPASGLGLDLQTVSQTALMNSVIDSVNDANQALIDSAAKINGIADVVQSLSALAAMDPTDPNYAMDRDALGLTDGDFAALGISGVTADNLNAVLYQIAVSADNGSGIASLSAIRTLIAPDAITNLSLSVGDTGASSSDRLTNAASLTFSGTARQGASVSVWVDADGDNVVDNGETQTVTADVNTGVFTATATATVANGLVRATATQTDGTGTSPVSQTLVIERDTAVPTFQGATVNGDQLVLAYSHPLDATNLPDLNKYSVRLEDGTIAPPSIAVNARSVSGNIVVLTLATPVNAGQVISVSYTDADNTDNATGALQDRAGNDVTNLVNQAVTNATGDTRTLAAPTISLAGEVAGALNATEAADGTTVVVNLAGTGARANDTVQLRWAKAGGSTETVTLSLTGTHISSGSATVTVPQSAILSVGDGTVSVDARLVKAGFDATANGAASAYSSAQSLTVAAQPSAIGLTFDLLAADDLGNSNSDKLTSITTGLTLTGTTASGNTVEFFDDFNNNGQLDAGESLGSVTADATGIQRDITLSKNGLVNGTDSGSLNGVHNIRAKVTDTQGNFVITNPLAITIDTTRPAAPTAINLAAADDSGVLGDLITNQTTGLTLTGTTAANGAVRVFKDSNNNGQYDAATDTLLASGTANGSGAFSVDLSGSFTPGTHSVLVQGADSAAGAQSQAAVVSLNIDTVLPTLQSVAAAAGGNTITLQFSEPIDTSNTALTGLANS</sequence>
<comment type="caution">
    <text evidence="2">The sequence shown here is derived from an EMBL/GenBank/DDBJ whole genome shotgun (WGS) entry which is preliminary data.</text>
</comment>
<dbReference type="Pfam" id="PF13753">
    <property type="entry name" value="SWM_repeat"/>
    <property type="match status" value="1"/>
</dbReference>
<accession>A0A927FI28</accession>
<feature type="non-terminal residue" evidence="2">
    <location>
        <position position="1471"/>
    </location>
</feature>
<organism evidence="2 3">
    <name type="scientific">Limnohabitans radicicola</name>
    <dbReference type="NCBI Taxonomy" id="2771427"/>
    <lineage>
        <taxon>Bacteria</taxon>
        <taxon>Pseudomonadati</taxon>
        <taxon>Pseudomonadota</taxon>
        <taxon>Betaproteobacteria</taxon>
        <taxon>Burkholderiales</taxon>
        <taxon>Comamonadaceae</taxon>
        <taxon>Limnohabitans</taxon>
    </lineage>
</organism>
<dbReference type="RefSeq" id="WP_191818957.1">
    <property type="nucleotide sequence ID" value="NZ_JACYFT010000002.1"/>
</dbReference>
<dbReference type="EMBL" id="JACYFT010000002">
    <property type="protein sequence ID" value="MBD8050443.1"/>
    <property type="molecule type" value="Genomic_DNA"/>
</dbReference>
<dbReference type="Pfam" id="PF19077">
    <property type="entry name" value="Big_13"/>
    <property type="match status" value="1"/>
</dbReference>
<reference evidence="2" key="1">
    <citation type="submission" date="2020-09" db="EMBL/GenBank/DDBJ databases">
        <title>Genome seq and assembly of Limnohabitants sp.</title>
        <authorList>
            <person name="Chhetri G."/>
        </authorList>
    </citation>
    <scope>NUCLEOTIDE SEQUENCE</scope>
    <source>
        <strain evidence="2">JUR4</strain>
    </source>
</reference>
<dbReference type="Proteomes" id="UP000647424">
    <property type="component" value="Unassembled WGS sequence"/>
</dbReference>
<keyword evidence="3" id="KW-1185">Reference proteome</keyword>
<dbReference type="Gene3D" id="2.60.40.10">
    <property type="entry name" value="Immunoglobulins"/>
    <property type="match status" value="3"/>
</dbReference>
<dbReference type="InterPro" id="IPR032675">
    <property type="entry name" value="LRR_dom_sf"/>
</dbReference>
<name>A0A927FI28_9BURK</name>